<accession>C9YU46</accession>
<feature type="compositionally biased region" description="Polar residues" evidence="1">
    <location>
        <begin position="11"/>
        <end position="30"/>
    </location>
</feature>
<gene>
    <name evidence="2" type="ordered locus">SCAB_82201</name>
</gene>
<dbReference type="Proteomes" id="UP000001444">
    <property type="component" value="Chromosome"/>
</dbReference>
<evidence type="ECO:0000256" key="1">
    <source>
        <dbReference type="SAM" id="MobiDB-lite"/>
    </source>
</evidence>
<dbReference type="KEGG" id="scb:SCAB_82201"/>
<proteinExistence type="predicted"/>
<dbReference type="RefSeq" id="WP_013005615.1">
    <property type="nucleotide sequence ID" value="NC_013929.1"/>
</dbReference>
<dbReference type="HOGENOM" id="CLU_3158520_0_0_11"/>
<evidence type="ECO:0000313" key="2">
    <source>
        <dbReference type="EMBL" id="CBG75175.1"/>
    </source>
</evidence>
<sequence length="48" mass="5030">MSAPALDPVRTPSSDETVTASRNSGRSARTTPARFDTALGRNDRPGVS</sequence>
<evidence type="ECO:0000313" key="3">
    <source>
        <dbReference type="Proteomes" id="UP000001444"/>
    </source>
</evidence>
<dbReference type="STRING" id="680198.SCAB_82201"/>
<keyword evidence="3" id="KW-1185">Reference proteome</keyword>
<name>C9YU46_STRSW</name>
<organism evidence="2 3">
    <name type="scientific">Streptomyces scabiei (strain 87.22)</name>
    <dbReference type="NCBI Taxonomy" id="680198"/>
    <lineage>
        <taxon>Bacteria</taxon>
        <taxon>Bacillati</taxon>
        <taxon>Actinomycetota</taxon>
        <taxon>Actinomycetes</taxon>
        <taxon>Kitasatosporales</taxon>
        <taxon>Streptomycetaceae</taxon>
        <taxon>Streptomyces</taxon>
    </lineage>
</organism>
<dbReference type="AlphaFoldDB" id="C9YU46"/>
<dbReference type="EMBL" id="FN554889">
    <property type="protein sequence ID" value="CBG75175.1"/>
    <property type="molecule type" value="Genomic_DNA"/>
</dbReference>
<reference evidence="2 3" key="1">
    <citation type="journal article" date="2010" name="Mol. Plant Microbe Interact.">
        <title>Streptomyces scabies 87-22 contains a coronafacic acid-like biosynthetic cluster that contributes to plant-microbe interactions.</title>
        <authorList>
            <person name="Bignell D.R."/>
            <person name="Seipke R.F."/>
            <person name="Huguet-Tapia J.C."/>
            <person name="Chambers A.H."/>
            <person name="Parry R.J."/>
            <person name="Loria R."/>
        </authorList>
    </citation>
    <scope>NUCLEOTIDE SEQUENCE [LARGE SCALE GENOMIC DNA]</scope>
    <source>
        <strain evidence="2 3">87.22</strain>
    </source>
</reference>
<protein>
    <submittedName>
        <fullName evidence="2">Uncharacterized protein</fullName>
    </submittedName>
</protein>
<dbReference type="GeneID" id="36265393"/>
<feature type="region of interest" description="Disordered" evidence="1">
    <location>
        <begin position="1"/>
        <end position="48"/>
    </location>
</feature>